<dbReference type="EMBL" id="KQ965792">
    <property type="protein sequence ID" value="KXS12049.1"/>
    <property type="molecule type" value="Genomic_DNA"/>
</dbReference>
<dbReference type="GO" id="GO:0003723">
    <property type="term" value="F:RNA binding"/>
    <property type="evidence" value="ECO:0007669"/>
    <property type="project" value="UniProtKB-UniRule"/>
</dbReference>
<dbReference type="CDD" id="cd00590">
    <property type="entry name" value="RRM_SF"/>
    <property type="match status" value="1"/>
</dbReference>
<dbReference type="InterPro" id="IPR035979">
    <property type="entry name" value="RBD_domain_sf"/>
</dbReference>
<protein>
    <recommendedName>
        <fullName evidence="3">RRM domain-containing protein</fullName>
    </recommendedName>
</protein>
<keyword evidence="1" id="KW-0694">RNA-binding</keyword>
<dbReference type="AlphaFoldDB" id="A0A139A5X1"/>
<evidence type="ECO:0000313" key="4">
    <source>
        <dbReference type="EMBL" id="KXS12049.1"/>
    </source>
</evidence>
<accession>A0A139A5X1</accession>
<feature type="region of interest" description="Disordered" evidence="2">
    <location>
        <begin position="427"/>
        <end position="450"/>
    </location>
</feature>
<feature type="region of interest" description="Disordered" evidence="2">
    <location>
        <begin position="501"/>
        <end position="552"/>
    </location>
</feature>
<organism evidence="4 5">
    <name type="scientific">Gonapodya prolifera (strain JEL478)</name>
    <name type="common">Monoblepharis prolifera</name>
    <dbReference type="NCBI Taxonomy" id="1344416"/>
    <lineage>
        <taxon>Eukaryota</taxon>
        <taxon>Fungi</taxon>
        <taxon>Fungi incertae sedis</taxon>
        <taxon>Chytridiomycota</taxon>
        <taxon>Chytridiomycota incertae sedis</taxon>
        <taxon>Monoblepharidomycetes</taxon>
        <taxon>Monoblepharidales</taxon>
        <taxon>Gonapodyaceae</taxon>
        <taxon>Gonapodya</taxon>
    </lineage>
</organism>
<dbReference type="InterPro" id="IPR000504">
    <property type="entry name" value="RRM_dom"/>
</dbReference>
<dbReference type="PROSITE" id="PS50102">
    <property type="entry name" value="RRM"/>
    <property type="match status" value="1"/>
</dbReference>
<dbReference type="SMART" id="SM00360">
    <property type="entry name" value="RRM"/>
    <property type="match status" value="2"/>
</dbReference>
<keyword evidence="5" id="KW-1185">Reference proteome</keyword>
<dbReference type="InterPro" id="IPR050907">
    <property type="entry name" value="SRSF"/>
</dbReference>
<proteinExistence type="predicted"/>
<dbReference type="InterPro" id="IPR012677">
    <property type="entry name" value="Nucleotide-bd_a/b_plait_sf"/>
</dbReference>
<evidence type="ECO:0000256" key="2">
    <source>
        <dbReference type="SAM" id="MobiDB-lite"/>
    </source>
</evidence>
<gene>
    <name evidence="4" type="ORF">M427DRAFT_59909</name>
</gene>
<evidence type="ECO:0000256" key="1">
    <source>
        <dbReference type="PROSITE-ProRule" id="PRU00176"/>
    </source>
</evidence>
<evidence type="ECO:0000313" key="5">
    <source>
        <dbReference type="Proteomes" id="UP000070544"/>
    </source>
</evidence>
<dbReference type="OrthoDB" id="271725at2759"/>
<evidence type="ECO:0000259" key="3">
    <source>
        <dbReference type="PROSITE" id="PS50102"/>
    </source>
</evidence>
<feature type="region of interest" description="Disordered" evidence="2">
    <location>
        <begin position="233"/>
        <end position="255"/>
    </location>
</feature>
<reference evidence="4 5" key="1">
    <citation type="journal article" date="2015" name="Genome Biol. Evol.">
        <title>Phylogenomic analyses indicate that early fungi evolved digesting cell walls of algal ancestors of land plants.</title>
        <authorList>
            <person name="Chang Y."/>
            <person name="Wang S."/>
            <person name="Sekimoto S."/>
            <person name="Aerts A.L."/>
            <person name="Choi C."/>
            <person name="Clum A."/>
            <person name="LaButti K.M."/>
            <person name="Lindquist E.A."/>
            <person name="Yee Ngan C."/>
            <person name="Ohm R.A."/>
            <person name="Salamov A.A."/>
            <person name="Grigoriev I.V."/>
            <person name="Spatafora J.W."/>
            <person name="Berbee M.L."/>
        </authorList>
    </citation>
    <scope>NUCLEOTIDE SEQUENCE [LARGE SCALE GENOMIC DNA]</scope>
    <source>
        <strain evidence="4 5">JEL478</strain>
    </source>
</reference>
<dbReference type="Proteomes" id="UP000070544">
    <property type="component" value="Unassembled WGS sequence"/>
</dbReference>
<sequence length="564" mass="62733">MSLSLVLPASATPQTPHFDTLHVTIITPTDRTVDRGDLCDIFFSQTGLRKLSFHEGYAFAHFQTPQDAARVLKSVQDGDFGPRCLRLQVEFARISYRPNYYHPDILHSPNRRLHVTHFPRNTTVLELKKIFGRYQGFEVVEYHIKYAYVTYHTESNSNRAMLDLNERTNLIVSFAKPDIRDDVCISPPPADLPLPNFRSSAGLNNRAISSTHSRFTTQQQMLFSGYAAVKSPPVHPLSSRPRAFSDGPPRENGSYRAPYEQILAHQSQKNQELIQTVHTTSMVAINQNTFGFSLQGGAGANRDDIDRLDVSTMSLALQDLYPVNYAMRKPPIPKSSSGYRRSPTPVPEFQEFRPRDLHEISPYARHNSHPVSSMSRAKSWGGQPTAFERELRDMPTRNSVVGYPTASDYLRHDLSLGASSALLSRQAEEGKIRSAMSPSPDPHQTTQALRSFGPPAAMSQSFITFDDLPTGNAAFETKAAAKNPTSTHVPPMLQELIHEVPHSQSSGSPLLRFPNLVASPTSADSPPHTGSRRYSNSEAIPPAEGGRMEDFAGGWSLWTGQAPW</sequence>
<dbReference type="Gene3D" id="3.30.70.330">
    <property type="match status" value="1"/>
</dbReference>
<dbReference type="PANTHER" id="PTHR23147">
    <property type="entry name" value="SERINE/ARGININE RICH SPLICING FACTOR"/>
    <property type="match status" value="1"/>
</dbReference>
<name>A0A139A5X1_GONPJ</name>
<dbReference type="SUPFAM" id="SSF54928">
    <property type="entry name" value="RNA-binding domain, RBD"/>
    <property type="match status" value="1"/>
</dbReference>
<feature type="domain" description="RRM" evidence="3">
    <location>
        <begin position="111"/>
        <end position="177"/>
    </location>
</feature>